<dbReference type="InterPro" id="IPR013785">
    <property type="entry name" value="Aldolase_TIM"/>
</dbReference>
<gene>
    <name evidence="2" type="primary">cfiA_17</name>
    <name evidence="2" type="ORF">SDC9_132357</name>
</gene>
<organism evidence="2">
    <name type="scientific">bioreactor metagenome</name>
    <dbReference type="NCBI Taxonomy" id="1076179"/>
    <lineage>
        <taxon>unclassified sequences</taxon>
        <taxon>metagenomes</taxon>
        <taxon>ecological metagenomes</taxon>
    </lineage>
</organism>
<comment type="caution">
    <text evidence="2">The sequence shown here is derived from an EMBL/GenBank/DDBJ whole genome shotgun (WGS) entry which is preliminary data.</text>
</comment>
<dbReference type="SUPFAM" id="SSF89000">
    <property type="entry name" value="post-HMGL domain-like"/>
    <property type="match status" value="1"/>
</dbReference>
<dbReference type="GO" id="GO:0034029">
    <property type="term" value="F:2-oxoglutarate carboxylase activity"/>
    <property type="evidence" value="ECO:0007669"/>
    <property type="project" value="UniProtKB-EC"/>
</dbReference>
<dbReference type="Gene3D" id="3.20.20.70">
    <property type="entry name" value="Aldolase class I"/>
    <property type="match status" value="1"/>
</dbReference>
<keyword evidence="2" id="KW-0436">Ligase</keyword>
<dbReference type="EMBL" id="VSSQ01033623">
    <property type="protein sequence ID" value="MPM85279.1"/>
    <property type="molecule type" value="Genomic_DNA"/>
</dbReference>
<dbReference type="AlphaFoldDB" id="A0A645D7T5"/>
<sequence length="147" mass="16793">MLSNLIAQLRQIGREDLYETVLAEIPNVRRDFGYPPLVTPSSQIVGSQAVLNVITGKRYQMFSKESRAMLKGEYGRLPGEVNSEVLQKAGIREEDRITCRPADLLQPELPENREKYRNLAQSEEDVLSLTLFPQVAEEFLSKRRNTQ</sequence>
<dbReference type="EC" id="6.4.1.7" evidence="2"/>
<evidence type="ECO:0000259" key="1">
    <source>
        <dbReference type="Pfam" id="PF02436"/>
    </source>
</evidence>
<reference evidence="2" key="1">
    <citation type="submission" date="2019-08" db="EMBL/GenBank/DDBJ databases">
        <authorList>
            <person name="Kucharzyk K."/>
            <person name="Murdoch R.W."/>
            <person name="Higgins S."/>
            <person name="Loffler F."/>
        </authorList>
    </citation>
    <scope>NUCLEOTIDE SEQUENCE</scope>
</reference>
<evidence type="ECO:0000313" key="2">
    <source>
        <dbReference type="EMBL" id="MPM85279.1"/>
    </source>
</evidence>
<feature type="domain" description="Carboxylase conserved" evidence="1">
    <location>
        <begin position="1"/>
        <end position="145"/>
    </location>
</feature>
<dbReference type="Pfam" id="PF02436">
    <property type="entry name" value="PYC_OADA"/>
    <property type="match status" value="1"/>
</dbReference>
<dbReference type="InterPro" id="IPR003379">
    <property type="entry name" value="Carboxylase_cons_dom"/>
</dbReference>
<name>A0A645D7T5_9ZZZZ</name>
<protein>
    <submittedName>
        <fullName evidence="2">2-oxoglutarate carboxylase large subunit</fullName>
        <ecNumber evidence="2">6.4.1.7</ecNumber>
    </submittedName>
</protein>
<accession>A0A645D7T5</accession>
<proteinExistence type="predicted"/>